<accession>A0AA86NWU0</accession>
<proteinExistence type="predicted"/>
<evidence type="ECO:0000256" key="1">
    <source>
        <dbReference type="ARBA" id="ARBA00022723"/>
    </source>
</evidence>
<dbReference type="SUPFAM" id="SSF161219">
    <property type="entry name" value="CHY zinc finger-like"/>
    <property type="match status" value="1"/>
</dbReference>
<feature type="compositionally biased region" description="Basic residues" evidence="6">
    <location>
        <begin position="858"/>
        <end position="874"/>
    </location>
</feature>
<feature type="compositionally biased region" description="Acidic residues" evidence="6">
    <location>
        <begin position="532"/>
        <end position="548"/>
    </location>
</feature>
<gene>
    <name evidence="8" type="ORF">HINF_LOCUS13839</name>
    <name evidence="9" type="ORF">HINF_LOCUS75552</name>
</gene>
<evidence type="ECO:0000259" key="7">
    <source>
        <dbReference type="PROSITE" id="PS51266"/>
    </source>
</evidence>
<dbReference type="InterPro" id="IPR008913">
    <property type="entry name" value="Znf_CHY"/>
</dbReference>
<feature type="domain" description="CHY-type" evidence="7">
    <location>
        <begin position="756"/>
        <end position="821"/>
    </location>
</feature>
<dbReference type="InterPro" id="IPR037274">
    <property type="entry name" value="Znf_CHY_sf"/>
</dbReference>
<protein>
    <submittedName>
        <fullName evidence="8">CHY zinc finger domain-containing protein</fullName>
    </submittedName>
    <submittedName>
        <fullName evidence="9">CHY_zinc finger domain-containing protein</fullName>
    </submittedName>
</protein>
<keyword evidence="3" id="KW-0862">Zinc</keyword>
<evidence type="ECO:0000256" key="3">
    <source>
        <dbReference type="ARBA" id="ARBA00022833"/>
    </source>
</evidence>
<evidence type="ECO:0000313" key="8">
    <source>
        <dbReference type="EMBL" id="CAI9926194.1"/>
    </source>
</evidence>
<sequence length="882" mass="102153">MDHLLKEIKELNENIKEITSGPLFNHKCKTVKIQFPAPYESRIDLPQFSLVIAYNTDKNKFKFAFAVKDAQQQFLIDITKTFEDMKMPIPNRILWISDNYDQFLLKNYQWFERYQTIDEEGSTTMRYLLRQVPAFVARQEEKKKEEKMKEQIKEQQIKKDETYDEQIEREITNAQSKPEKIQLAPNQLMTSVGVVQINQKQAPQFELKQSLINQNEFKTLDQWEAEKQQNKLSQQNFFSNSVPLPEQQQQQNEPKINKIQLHSTQKQIWTDENAKTYQIIIKGLLKNSLTYELLLLNHFFQTNSFVFTSISKENVVVQFDYSFTLLKDFNINSLHLKLLQEYIKQDNSISFLINFNLNKPQQSFIRVDPQGDICSNLVQFSRKLSQKPEMTHQDVTDRSFLSFCSRLLTQLMRYQSERQTEQAEEIQTTTFNTEIFQPKSRFVTCAQPKIVQKLLTNEEIQELIDQLPEPLAQTPVNMQQHCPVFEFITQKMPYLMVDVFARAAEQVFEDRVQAYLENEGYAEASSSSSEESNYEDDGEEGDEYEPSESSESSIYDSYGLIKNEFLHEVESNTNSIKLRLMEFDLSGGLLMQFTRPIISIICTKCLKMMPLNLQPETAKDDQGSFVETNQLQGISSCQNCNCKVELHLASIIFNQFTQGQCLYMTKHVNCLPVNIGYFSECTLLIQCAACSSLGLQTGLKEYNGQNKYSCRCPMCFKRISFCFSDSYFLLPNGEQLPLPKGIQKQQKAKVISHSGPLPNQGVCEHAKRSFRWFRFACGGAYPCDTCHDKSCQCGDKYAKTMLCGFCGRSQAVSNTCQHCKQCLINKKTSHWEGGKGNRNMTTLDRKDNHKFAGLGKVKSNKMKKRLAMQKRGNQKKKEGDKY</sequence>
<comment type="caution">
    <text evidence="8">The sequence shown here is derived from an EMBL/GenBank/DDBJ whole genome shotgun (WGS) entry which is preliminary data.</text>
</comment>
<keyword evidence="1" id="KW-0479">Metal-binding</keyword>
<evidence type="ECO:0000256" key="6">
    <source>
        <dbReference type="SAM" id="MobiDB-lite"/>
    </source>
</evidence>
<keyword evidence="5" id="KW-0175">Coiled coil</keyword>
<evidence type="ECO:0000256" key="4">
    <source>
        <dbReference type="PROSITE-ProRule" id="PRU00601"/>
    </source>
</evidence>
<dbReference type="EMBL" id="CATOUU010000366">
    <property type="protein sequence ID" value="CAI9926194.1"/>
    <property type="molecule type" value="Genomic_DNA"/>
</dbReference>
<reference evidence="9 10" key="2">
    <citation type="submission" date="2024-07" db="EMBL/GenBank/DDBJ databases">
        <authorList>
            <person name="Akdeniz Z."/>
        </authorList>
    </citation>
    <scope>NUCLEOTIDE SEQUENCE [LARGE SCALE GENOMIC DNA]</scope>
</reference>
<keyword evidence="10" id="KW-1185">Reference proteome</keyword>
<name>A0AA86NWU0_9EUKA</name>
<feature type="region of interest" description="Disordered" evidence="6">
    <location>
        <begin position="858"/>
        <end position="882"/>
    </location>
</feature>
<feature type="coiled-coil region" evidence="5">
    <location>
        <begin position="136"/>
        <end position="165"/>
    </location>
</feature>
<evidence type="ECO:0000256" key="5">
    <source>
        <dbReference type="SAM" id="Coils"/>
    </source>
</evidence>
<keyword evidence="2 4" id="KW-0863">Zinc-finger</keyword>
<feature type="compositionally biased region" description="Low complexity" evidence="6">
    <location>
        <begin position="520"/>
        <end position="531"/>
    </location>
</feature>
<feature type="region of interest" description="Disordered" evidence="6">
    <location>
        <begin position="520"/>
        <end position="551"/>
    </location>
</feature>
<dbReference type="EMBL" id="CAXDID020000673">
    <property type="protein sequence ID" value="CAL6109663.1"/>
    <property type="molecule type" value="Genomic_DNA"/>
</dbReference>
<reference evidence="8" key="1">
    <citation type="submission" date="2023-06" db="EMBL/GenBank/DDBJ databases">
        <authorList>
            <person name="Kurt Z."/>
        </authorList>
    </citation>
    <scope>NUCLEOTIDE SEQUENCE</scope>
</reference>
<dbReference type="PROSITE" id="PS51266">
    <property type="entry name" value="ZF_CHY"/>
    <property type="match status" value="1"/>
</dbReference>
<evidence type="ECO:0000313" key="10">
    <source>
        <dbReference type="Proteomes" id="UP001642409"/>
    </source>
</evidence>
<evidence type="ECO:0000256" key="2">
    <source>
        <dbReference type="ARBA" id="ARBA00022771"/>
    </source>
</evidence>
<dbReference type="Proteomes" id="UP001642409">
    <property type="component" value="Unassembled WGS sequence"/>
</dbReference>
<organism evidence="8">
    <name type="scientific">Hexamita inflata</name>
    <dbReference type="NCBI Taxonomy" id="28002"/>
    <lineage>
        <taxon>Eukaryota</taxon>
        <taxon>Metamonada</taxon>
        <taxon>Diplomonadida</taxon>
        <taxon>Hexamitidae</taxon>
        <taxon>Hexamitinae</taxon>
        <taxon>Hexamita</taxon>
    </lineage>
</organism>
<evidence type="ECO:0000313" key="9">
    <source>
        <dbReference type="EMBL" id="CAL6109663.1"/>
    </source>
</evidence>
<dbReference type="AlphaFoldDB" id="A0AA86NWU0"/>
<dbReference type="GO" id="GO:0008270">
    <property type="term" value="F:zinc ion binding"/>
    <property type="evidence" value="ECO:0007669"/>
    <property type="project" value="UniProtKB-KW"/>
</dbReference>